<dbReference type="EMBL" id="HBUF01339065">
    <property type="protein sequence ID" value="CAG6699557.1"/>
    <property type="molecule type" value="Transcribed_RNA"/>
</dbReference>
<organism evidence="1">
    <name type="scientific">Cacopsylla melanoneura</name>
    <dbReference type="NCBI Taxonomy" id="428564"/>
    <lineage>
        <taxon>Eukaryota</taxon>
        <taxon>Metazoa</taxon>
        <taxon>Ecdysozoa</taxon>
        <taxon>Arthropoda</taxon>
        <taxon>Hexapoda</taxon>
        <taxon>Insecta</taxon>
        <taxon>Pterygota</taxon>
        <taxon>Neoptera</taxon>
        <taxon>Paraneoptera</taxon>
        <taxon>Hemiptera</taxon>
        <taxon>Sternorrhyncha</taxon>
        <taxon>Psylloidea</taxon>
        <taxon>Psyllidae</taxon>
        <taxon>Psyllinae</taxon>
        <taxon>Cacopsylla</taxon>
    </lineage>
</organism>
<dbReference type="EMBL" id="HBUF01129432">
    <property type="protein sequence ID" value="CAG6643853.1"/>
    <property type="molecule type" value="Transcribed_RNA"/>
</dbReference>
<dbReference type="EMBL" id="HBUF01339068">
    <property type="protein sequence ID" value="CAG6699561.1"/>
    <property type="molecule type" value="Transcribed_RNA"/>
</dbReference>
<dbReference type="EMBL" id="HBUF01339066">
    <property type="protein sequence ID" value="CAG6699558.1"/>
    <property type="molecule type" value="Transcribed_RNA"/>
</dbReference>
<sequence length="103" mass="11927">MIVEGWGIFPILHMKNNVAKMVAIFSLADSVSFEGTFHDFSQNVWCLNFSSDVVLQLLESPRFVDVHSFFEISPEKKVWGGHFGRVCRPWKFAILRNYPIFLC</sequence>
<dbReference type="EMBL" id="HBUF01339064">
    <property type="protein sequence ID" value="CAG6699556.1"/>
    <property type="molecule type" value="Transcribed_RNA"/>
</dbReference>
<accession>A0A8D8R3Q6</accession>
<dbReference type="AlphaFoldDB" id="A0A8D8R3Q6"/>
<dbReference type="EMBL" id="HBUF01339069">
    <property type="protein sequence ID" value="CAG6699562.1"/>
    <property type="molecule type" value="Transcribed_RNA"/>
</dbReference>
<dbReference type="EMBL" id="HBUF01129435">
    <property type="protein sequence ID" value="CAG6643856.1"/>
    <property type="molecule type" value="Transcribed_RNA"/>
</dbReference>
<name>A0A8D8R3Q6_9HEMI</name>
<dbReference type="EMBL" id="HBUF01172011">
    <property type="protein sequence ID" value="CAG6653084.1"/>
    <property type="molecule type" value="Transcribed_RNA"/>
</dbReference>
<dbReference type="EMBL" id="HBUF01339070">
    <property type="protein sequence ID" value="CAG6699563.1"/>
    <property type="molecule type" value="Transcribed_RNA"/>
</dbReference>
<dbReference type="EMBL" id="HBUF01339071">
    <property type="protein sequence ID" value="CAG6699564.1"/>
    <property type="molecule type" value="Transcribed_RNA"/>
</dbReference>
<dbReference type="EMBL" id="HBUF01129433">
    <property type="protein sequence ID" value="CAG6643854.1"/>
    <property type="molecule type" value="Transcribed_RNA"/>
</dbReference>
<dbReference type="EMBL" id="HBUF01129434">
    <property type="protein sequence ID" value="CAG6643855.1"/>
    <property type="molecule type" value="Transcribed_RNA"/>
</dbReference>
<reference evidence="1" key="1">
    <citation type="submission" date="2021-05" db="EMBL/GenBank/DDBJ databases">
        <authorList>
            <person name="Alioto T."/>
            <person name="Alioto T."/>
            <person name="Gomez Garrido J."/>
        </authorList>
    </citation>
    <scope>NUCLEOTIDE SEQUENCE</scope>
</reference>
<protein>
    <submittedName>
        <fullName evidence="1">Uncharacterized protein</fullName>
    </submittedName>
</protein>
<proteinExistence type="predicted"/>
<evidence type="ECO:0000313" key="1">
    <source>
        <dbReference type="EMBL" id="CAG6643853.1"/>
    </source>
</evidence>